<dbReference type="InterPro" id="IPR000742">
    <property type="entry name" value="EGF"/>
</dbReference>
<dbReference type="OMA" id="HEHLACA"/>
<keyword evidence="10" id="KW-1185">Reference proteome</keyword>
<evidence type="ECO:0000313" key="9">
    <source>
        <dbReference type="EMBL" id="CEL70136.1"/>
    </source>
</evidence>
<dbReference type="AlphaFoldDB" id="F0VNV4"/>
<sequence>MFRVLAFEEVFIMCCCEWHVSNISSDGTDFPHLSHADPDINECLQNNGGCGRNSDCYNQIGAPLLCKCWEGYDGNNDEPQADCIDVDECSQDGVENLCPENATCVNTIGSYRCTCNSGYVMADDSRCELVDLCSTQTNECDPYFANCIQTGSTATCQCKPFFTGSGKAGDCIPTAGHEHLACALREITCSPYEQCVRNVAAETYSCESKGTMQQLQVFFSQGGSSETPFWIWTVVVLGALMICVGITAVARRMLRKTQETPEENAVTTDSVYAYSYGAMDYYS</sequence>
<evidence type="ECO:0000256" key="6">
    <source>
        <dbReference type="SAM" id="Phobius"/>
    </source>
</evidence>
<comment type="caution">
    <text evidence="5">Lacks conserved residue(s) required for the propagation of feature annotation.</text>
</comment>
<keyword evidence="6" id="KW-0812">Transmembrane</keyword>
<evidence type="ECO:0000259" key="7">
    <source>
        <dbReference type="PROSITE" id="PS50026"/>
    </source>
</evidence>
<feature type="transmembrane region" description="Helical" evidence="6">
    <location>
        <begin position="229"/>
        <end position="250"/>
    </location>
</feature>
<dbReference type="GeneID" id="13440813"/>
<dbReference type="FunFam" id="2.10.25.10:FF:000038">
    <property type="entry name" value="Fibrillin 2"/>
    <property type="match status" value="1"/>
</dbReference>
<dbReference type="InterPro" id="IPR052235">
    <property type="entry name" value="Nephronectin_domain"/>
</dbReference>
<dbReference type="PROSITE" id="PS01186">
    <property type="entry name" value="EGF_2"/>
    <property type="match status" value="1"/>
</dbReference>
<name>F0VNV4_NEOCL</name>
<protein>
    <submittedName>
        <fullName evidence="9">Calcium-binding EGF domain-containing protein</fullName>
    </submittedName>
</protein>
<keyword evidence="3" id="KW-0677">Repeat</keyword>
<feature type="domain" description="EGF-like" evidence="7">
    <location>
        <begin position="39"/>
        <end position="78"/>
    </location>
</feature>
<dbReference type="InterPro" id="IPR018097">
    <property type="entry name" value="EGF_Ca-bd_CS"/>
</dbReference>
<dbReference type="PROSITE" id="PS01187">
    <property type="entry name" value="EGF_CA"/>
    <property type="match status" value="1"/>
</dbReference>
<dbReference type="InParanoid" id="F0VNV4"/>
<dbReference type="VEuPathDB" id="ToxoDB:NCLIV_058230"/>
<dbReference type="Gene3D" id="2.10.25.10">
    <property type="entry name" value="Laminin"/>
    <property type="match status" value="3"/>
</dbReference>
<dbReference type="OrthoDB" id="10045365at2759"/>
<dbReference type="EMBL" id="LN714486">
    <property type="protein sequence ID" value="CEL70136.1"/>
    <property type="molecule type" value="Genomic_DNA"/>
</dbReference>
<reference evidence="8" key="2">
    <citation type="submission" date="2011-03" db="EMBL/GenBank/DDBJ databases">
        <title>Comparative genomics and transcriptomics of Neospora caninum and Toxoplasma gondii.</title>
        <authorList>
            <person name="Reid A.J."/>
            <person name="Sohal A."/>
            <person name="Harris D."/>
            <person name="Quail M."/>
            <person name="Sanders M."/>
            <person name="Berriman M."/>
            <person name="Wastling J.M."/>
            <person name="Pain A."/>
        </authorList>
    </citation>
    <scope>NUCLEOTIDE SEQUENCE</scope>
    <source>
        <strain evidence="8">Liverpool</strain>
    </source>
</reference>
<evidence type="ECO:0000256" key="5">
    <source>
        <dbReference type="PROSITE-ProRule" id="PRU00076"/>
    </source>
</evidence>
<evidence type="ECO:0000256" key="3">
    <source>
        <dbReference type="ARBA" id="ARBA00022737"/>
    </source>
</evidence>
<keyword evidence="6" id="KW-1133">Transmembrane helix</keyword>
<dbReference type="PANTHER" id="PTHR24050">
    <property type="entry name" value="PA14 DOMAIN-CONTAINING PROTEIN"/>
    <property type="match status" value="1"/>
</dbReference>
<reference evidence="8" key="1">
    <citation type="submission" date="2011-02" db="EMBL/GenBank/DDBJ databases">
        <authorList>
            <person name="Aslett M."/>
        </authorList>
    </citation>
    <scope>NUCLEOTIDE SEQUENCE</scope>
    <source>
        <strain evidence="8">Liverpool</strain>
    </source>
</reference>
<accession>F0VNV4</accession>
<dbReference type="eggNOG" id="KOG1217">
    <property type="taxonomic scope" value="Eukaryota"/>
</dbReference>
<dbReference type="PROSITE" id="PS50026">
    <property type="entry name" value="EGF_3"/>
    <property type="match status" value="2"/>
</dbReference>
<organism evidence="8 10">
    <name type="scientific">Neospora caninum (strain Liverpool)</name>
    <dbReference type="NCBI Taxonomy" id="572307"/>
    <lineage>
        <taxon>Eukaryota</taxon>
        <taxon>Sar</taxon>
        <taxon>Alveolata</taxon>
        <taxon>Apicomplexa</taxon>
        <taxon>Conoidasida</taxon>
        <taxon>Coccidia</taxon>
        <taxon>Eucoccidiorida</taxon>
        <taxon>Eimeriorina</taxon>
        <taxon>Sarcocystidae</taxon>
        <taxon>Neospora</taxon>
    </lineage>
</organism>
<keyword evidence="2" id="KW-0732">Signal</keyword>
<dbReference type="CDD" id="cd00054">
    <property type="entry name" value="EGF_CA"/>
    <property type="match status" value="1"/>
</dbReference>
<dbReference type="InterPro" id="IPR009030">
    <property type="entry name" value="Growth_fac_rcpt_cys_sf"/>
</dbReference>
<dbReference type="SMART" id="SM00181">
    <property type="entry name" value="EGF"/>
    <property type="match status" value="3"/>
</dbReference>
<reference evidence="10" key="3">
    <citation type="journal article" date="2012" name="PLoS Pathog.">
        <title>Comparative genomics of the apicomplexan parasites Toxoplasma gondii and Neospora caninum: Coccidia differing in host range and transmission strategy.</title>
        <authorList>
            <person name="Reid A.J."/>
            <person name="Vermont S.J."/>
            <person name="Cotton J.A."/>
            <person name="Harris D."/>
            <person name="Hill-Cawthorne G.A."/>
            <person name="Konen-Waisman S."/>
            <person name="Latham S.M."/>
            <person name="Mourier T."/>
            <person name="Norton R."/>
            <person name="Quail M.A."/>
            <person name="Sanders M."/>
            <person name="Shanmugam D."/>
            <person name="Sohal A."/>
            <person name="Wasmuth J.D."/>
            <person name="Brunk B."/>
            <person name="Grigg M.E."/>
            <person name="Howard J.C."/>
            <person name="Parkinson J."/>
            <person name="Roos D.S."/>
            <person name="Trees A.J."/>
            <person name="Berriman M."/>
            <person name="Pain A."/>
            <person name="Wastling J.M."/>
        </authorList>
    </citation>
    <scope>NUCLEOTIDE SEQUENCE [LARGE SCALE GENOMIC DNA]</scope>
    <source>
        <strain evidence="10">Liverpool</strain>
    </source>
</reference>
<evidence type="ECO:0000313" key="8">
    <source>
        <dbReference type="EMBL" id="CBZ55400.1"/>
    </source>
</evidence>
<gene>
    <name evidence="9" type="ORF">BN1204_058230</name>
    <name evidence="8" type="ORF">NCLIV_058230</name>
</gene>
<keyword evidence="6" id="KW-0472">Membrane</keyword>
<keyword evidence="1 5" id="KW-0245">EGF-like domain</keyword>
<dbReference type="InterPro" id="IPR049883">
    <property type="entry name" value="NOTCH1_EGF-like"/>
</dbReference>
<proteinExistence type="predicted"/>
<evidence type="ECO:0000256" key="4">
    <source>
        <dbReference type="ARBA" id="ARBA00023157"/>
    </source>
</evidence>
<dbReference type="InterPro" id="IPR000152">
    <property type="entry name" value="EGF-type_Asp/Asn_hydroxyl_site"/>
</dbReference>
<feature type="domain" description="EGF-like" evidence="7">
    <location>
        <begin position="85"/>
        <end position="128"/>
    </location>
</feature>
<dbReference type="Pfam" id="PF07645">
    <property type="entry name" value="EGF_CA"/>
    <property type="match status" value="2"/>
</dbReference>
<dbReference type="PROSITE" id="PS00010">
    <property type="entry name" value="ASX_HYDROXYL"/>
    <property type="match status" value="1"/>
</dbReference>
<evidence type="ECO:0000256" key="2">
    <source>
        <dbReference type="ARBA" id="ARBA00022729"/>
    </source>
</evidence>
<evidence type="ECO:0000256" key="1">
    <source>
        <dbReference type="ARBA" id="ARBA00022536"/>
    </source>
</evidence>
<evidence type="ECO:0000313" key="10">
    <source>
        <dbReference type="Proteomes" id="UP000007494"/>
    </source>
</evidence>
<keyword evidence="4" id="KW-1015">Disulfide bond</keyword>
<dbReference type="GO" id="GO:0005509">
    <property type="term" value="F:calcium ion binding"/>
    <property type="evidence" value="ECO:0007669"/>
    <property type="project" value="InterPro"/>
</dbReference>
<dbReference type="SMART" id="SM00179">
    <property type="entry name" value="EGF_CA"/>
    <property type="match status" value="2"/>
</dbReference>
<dbReference type="EMBL" id="FR823392">
    <property type="protein sequence ID" value="CBZ55400.1"/>
    <property type="molecule type" value="Genomic_DNA"/>
</dbReference>
<dbReference type="SUPFAM" id="SSF57184">
    <property type="entry name" value="Growth factor receptor domain"/>
    <property type="match status" value="1"/>
</dbReference>
<reference evidence="9" key="4">
    <citation type="journal article" date="2015" name="PLoS ONE">
        <title>Comprehensive Evaluation of Toxoplasma gondii VEG and Neospora caninum LIV Genomes with Tachyzoite Stage Transcriptome and Proteome Defines Novel Transcript Features.</title>
        <authorList>
            <person name="Ramaprasad A."/>
            <person name="Mourier T."/>
            <person name="Naeem R."/>
            <person name="Malas T.B."/>
            <person name="Moussa E."/>
            <person name="Panigrahi A."/>
            <person name="Vermont S.J."/>
            <person name="Otto T.D."/>
            <person name="Wastling J."/>
            <person name="Pain A."/>
        </authorList>
    </citation>
    <scope>NUCLEOTIDE SEQUENCE</scope>
    <source>
        <strain evidence="9">Liverpool</strain>
    </source>
</reference>
<dbReference type="InterPro" id="IPR001881">
    <property type="entry name" value="EGF-like_Ca-bd_dom"/>
</dbReference>
<dbReference type="Proteomes" id="UP000007494">
    <property type="component" value="Chromosome XI"/>
</dbReference>
<dbReference type="RefSeq" id="XP_003885428.1">
    <property type="nucleotide sequence ID" value="XM_003885379.1"/>
</dbReference>
<dbReference type="PANTHER" id="PTHR24050:SF28">
    <property type="entry name" value="UROMODULIN-LIKE"/>
    <property type="match status" value="1"/>
</dbReference>